<dbReference type="AlphaFoldDB" id="A0A2N3PWH3"/>
<keyword evidence="4 10" id="KW-0812">Transmembrane</keyword>
<evidence type="ECO:0000256" key="1">
    <source>
        <dbReference type="ARBA" id="ARBA00004429"/>
    </source>
</evidence>
<dbReference type="PROSITE" id="PS50111">
    <property type="entry name" value="CHEMOTAXIS_TRANSDUC_2"/>
    <property type="match status" value="1"/>
</dbReference>
<evidence type="ECO:0000256" key="8">
    <source>
        <dbReference type="ARBA" id="ARBA00029447"/>
    </source>
</evidence>
<dbReference type="Proteomes" id="UP000233293">
    <property type="component" value="Unassembled WGS sequence"/>
</dbReference>
<dbReference type="PROSITE" id="PS50192">
    <property type="entry name" value="T_SNARE"/>
    <property type="match status" value="1"/>
</dbReference>
<evidence type="ECO:0000256" key="10">
    <source>
        <dbReference type="SAM" id="Phobius"/>
    </source>
</evidence>
<dbReference type="GO" id="GO:0007165">
    <property type="term" value="P:signal transduction"/>
    <property type="evidence" value="ECO:0007669"/>
    <property type="project" value="UniProtKB-KW"/>
</dbReference>
<name>A0A2N3PWH3_9PROT</name>
<proteinExistence type="inferred from homology"/>
<dbReference type="SMART" id="SM00283">
    <property type="entry name" value="MA"/>
    <property type="match status" value="1"/>
</dbReference>
<accession>A0A2N3PWH3</accession>
<organism evidence="14 15">
    <name type="scientific">Telmatospirillum siberiense</name>
    <dbReference type="NCBI Taxonomy" id="382514"/>
    <lineage>
        <taxon>Bacteria</taxon>
        <taxon>Pseudomonadati</taxon>
        <taxon>Pseudomonadota</taxon>
        <taxon>Alphaproteobacteria</taxon>
        <taxon>Rhodospirillales</taxon>
        <taxon>Rhodospirillaceae</taxon>
        <taxon>Telmatospirillum</taxon>
    </lineage>
</organism>
<evidence type="ECO:0000256" key="4">
    <source>
        <dbReference type="ARBA" id="ARBA00022692"/>
    </source>
</evidence>
<comment type="caution">
    <text evidence="14">The sequence shown here is derived from an EMBL/GenBank/DDBJ whole genome shotgun (WGS) entry which is preliminary data.</text>
</comment>
<dbReference type="GO" id="GO:0005886">
    <property type="term" value="C:plasma membrane"/>
    <property type="evidence" value="ECO:0007669"/>
    <property type="project" value="UniProtKB-SubCell"/>
</dbReference>
<keyword evidence="6 10" id="KW-0472">Membrane</keyword>
<dbReference type="PANTHER" id="PTHR32089">
    <property type="entry name" value="METHYL-ACCEPTING CHEMOTAXIS PROTEIN MCPB"/>
    <property type="match status" value="1"/>
</dbReference>
<evidence type="ECO:0000256" key="6">
    <source>
        <dbReference type="ARBA" id="ARBA00023136"/>
    </source>
</evidence>
<dbReference type="PANTHER" id="PTHR32089:SF112">
    <property type="entry name" value="LYSOZYME-LIKE PROTEIN-RELATED"/>
    <property type="match status" value="1"/>
</dbReference>
<feature type="transmembrane region" description="Helical" evidence="10">
    <location>
        <begin position="21"/>
        <end position="40"/>
    </location>
</feature>
<dbReference type="InterPro" id="IPR000727">
    <property type="entry name" value="T_SNARE_dom"/>
</dbReference>
<evidence type="ECO:0000259" key="12">
    <source>
        <dbReference type="PROSITE" id="PS50192"/>
    </source>
</evidence>
<evidence type="ECO:0000256" key="2">
    <source>
        <dbReference type="ARBA" id="ARBA00022475"/>
    </source>
</evidence>
<dbReference type="InterPro" id="IPR004089">
    <property type="entry name" value="MCPsignal_dom"/>
</dbReference>
<keyword evidence="15" id="KW-1185">Reference proteome</keyword>
<dbReference type="PRINTS" id="PR00260">
    <property type="entry name" value="CHEMTRNSDUCR"/>
</dbReference>
<dbReference type="InterPro" id="IPR003660">
    <property type="entry name" value="HAMP_dom"/>
</dbReference>
<feature type="domain" description="Methyl-accepting transducer" evidence="11">
    <location>
        <begin position="300"/>
        <end position="543"/>
    </location>
</feature>
<evidence type="ECO:0000259" key="13">
    <source>
        <dbReference type="PROSITE" id="PS50885"/>
    </source>
</evidence>
<dbReference type="GO" id="GO:0004888">
    <property type="term" value="F:transmembrane signaling receptor activity"/>
    <property type="evidence" value="ECO:0007669"/>
    <property type="project" value="InterPro"/>
</dbReference>
<sequence>MRPIMNVIKEIGIATKISIQTFLSLSVLCIALISISVIEINGAMKQQVMDRQVVNLNVAKNLLLKNNTSFSIIDNKLMAGDTVINENNQLIDKIHDLVGGATTIFMNDLRIATNVTAANGERAVGTRLAQGPIYDAVLVRHERYQGEADILGKHYLVLYEPIADKSGTVVGIIFVGVPEAEFFSFVGHLTNQIIAYSIGLTLLLGGATVWMARRSFAALNKVQGALLELAHGNLQAEIPHRDRRDEVGKMAEAVMILKKNTLYAKEMETTAKQTEARAAEERRSVLDHMADQFENTVKRVAVVISSGAERLHSASNRLSSLAGETSEETSSVAAAAEQASANVQTVASAAEELSASIQEISRQVHQSSSISANAVTEAERATGLVQSLAEITNRIGEVIQLINGIASQTNLLALNATIEAARAGEMGKGFAVVAGEVKALANQTAHATEEISTQIAEVQQATGQAVKAIEAIAGTISNINEIAAGISAAVEEQHAATAEISRNVQQAAEGTRLVTSHLSHLVEASSEVGKTSQGVFTASREMGEQVTSLDSEVDTFIAQVRNG</sequence>
<dbReference type="Pfam" id="PF17202">
    <property type="entry name" value="sCache_3_3"/>
    <property type="match status" value="1"/>
</dbReference>
<keyword evidence="5 10" id="KW-1133">Transmembrane helix</keyword>
<evidence type="ECO:0000256" key="5">
    <source>
        <dbReference type="ARBA" id="ARBA00022989"/>
    </source>
</evidence>
<evidence type="ECO:0000313" key="14">
    <source>
        <dbReference type="EMBL" id="PKU24762.1"/>
    </source>
</evidence>
<evidence type="ECO:0000256" key="3">
    <source>
        <dbReference type="ARBA" id="ARBA00022519"/>
    </source>
</evidence>
<keyword evidence="3" id="KW-0997">Cell inner membrane</keyword>
<dbReference type="InterPro" id="IPR004090">
    <property type="entry name" value="Chemotax_Me-accpt_rcpt"/>
</dbReference>
<dbReference type="GO" id="GO:0006935">
    <property type="term" value="P:chemotaxis"/>
    <property type="evidence" value="ECO:0007669"/>
    <property type="project" value="InterPro"/>
</dbReference>
<feature type="domain" description="HAMP" evidence="13">
    <location>
        <begin position="213"/>
        <end position="266"/>
    </location>
</feature>
<evidence type="ECO:0000313" key="15">
    <source>
        <dbReference type="Proteomes" id="UP000233293"/>
    </source>
</evidence>
<gene>
    <name evidence="14" type="ORF">CWS72_09175</name>
</gene>
<dbReference type="SUPFAM" id="SSF58104">
    <property type="entry name" value="Methyl-accepting chemotaxis protein (MCP) signaling domain"/>
    <property type="match status" value="1"/>
</dbReference>
<feature type="domain" description="T-SNARE coiled-coil homology" evidence="12">
    <location>
        <begin position="459"/>
        <end position="521"/>
    </location>
</feature>
<dbReference type="PROSITE" id="PS50885">
    <property type="entry name" value="HAMP"/>
    <property type="match status" value="1"/>
</dbReference>
<dbReference type="Pfam" id="PF00672">
    <property type="entry name" value="HAMP"/>
    <property type="match status" value="1"/>
</dbReference>
<keyword evidence="2" id="KW-1003">Cell membrane</keyword>
<dbReference type="Gene3D" id="1.10.287.950">
    <property type="entry name" value="Methyl-accepting chemotaxis protein"/>
    <property type="match status" value="1"/>
</dbReference>
<evidence type="ECO:0000259" key="11">
    <source>
        <dbReference type="PROSITE" id="PS50111"/>
    </source>
</evidence>
<dbReference type="Pfam" id="PF00015">
    <property type="entry name" value="MCPsignal"/>
    <property type="match status" value="1"/>
</dbReference>
<dbReference type="SUPFAM" id="SSF103190">
    <property type="entry name" value="Sensory domain-like"/>
    <property type="match status" value="1"/>
</dbReference>
<dbReference type="EMBL" id="PIUM01000008">
    <property type="protein sequence ID" value="PKU24762.1"/>
    <property type="molecule type" value="Genomic_DNA"/>
</dbReference>
<reference evidence="15" key="1">
    <citation type="submission" date="2017-12" db="EMBL/GenBank/DDBJ databases">
        <title>Draft genome sequence of Telmatospirillum siberiense 26-4b1T, an acidotolerant peatland alphaproteobacterium potentially involved in sulfur cycling.</title>
        <authorList>
            <person name="Hausmann B."/>
            <person name="Pjevac P."/>
            <person name="Schreck K."/>
            <person name="Herbold C.W."/>
            <person name="Daims H."/>
            <person name="Wagner M."/>
            <person name="Pester M."/>
            <person name="Loy A."/>
        </authorList>
    </citation>
    <scope>NUCLEOTIDE SEQUENCE [LARGE SCALE GENOMIC DNA]</scope>
    <source>
        <strain evidence="15">26-4b1</strain>
    </source>
</reference>
<comment type="similarity">
    <text evidence="8">Belongs to the methyl-accepting chemotaxis (MCP) protein family.</text>
</comment>
<evidence type="ECO:0000256" key="9">
    <source>
        <dbReference type="PROSITE-ProRule" id="PRU00284"/>
    </source>
</evidence>
<protein>
    <submittedName>
        <fullName evidence="14">Methyl-accepting chemotaxis protein</fullName>
    </submittedName>
</protein>
<evidence type="ECO:0000256" key="7">
    <source>
        <dbReference type="ARBA" id="ARBA00023224"/>
    </source>
</evidence>
<dbReference type="SUPFAM" id="SSF158472">
    <property type="entry name" value="HAMP domain-like"/>
    <property type="match status" value="1"/>
</dbReference>
<keyword evidence="7 9" id="KW-0807">Transducer</keyword>
<dbReference type="InterPro" id="IPR033463">
    <property type="entry name" value="sCache_3"/>
</dbReference>
<dbReference type="CDD" id="cd06225">
    <property type="entry name" value="HAMP"/>
    <property type="match status" value="1"/>
</dbReference>
<dbReference type="InterPro" id="IPR029151">
    <property type="entry name" value="Sensor-like_sf"/>
</dbReference>
<dbReference type="Gene3D" id="1.10.8.500">
    <property type="entry name" value="HAMP domain in histidine kinase"/>
    <property type="match status" value="1"/>
</dbReference>
<comment type="subcellular location">
    <subcellularLocation>
        <location evidence="1">Cell inner membrane</location>
        <topology evidence="1">Multi-pass membrane protein</topology>
    </subcellularLocation>
</comment>